<dbReference type="SMART" id="SM00860">
    <property type="entry name" value="SMI1_KNR4"/>
    <property type="match status" value="1"/>
</dbReference>
<name>A0AAW9RR71_9BACT</name>
<dbReference type="InterPro" id="IPR018958">
    <property type="entry name" value="Knr4/Smi1-like_dom"/>
</dbReference>
<evidence type="ECO:0000313" key="2">
    <source>
        <dbReference type="EMBL" id="MEN7547392.1"/>
    </source>
</evidence>
<dbReference type="InterPro" id="IPR037883">
    <property type="entry name" value="Knr4/Smi1-like_sf"/>
</dbReference>
<evidence type="ECO:0000313" key="3">
    <source>
        <dbReference type="Proteomes" id="UP001403385"/>
    </source>
</evidence>
<protein>
    <submittedName>
        <fullName evidence="2">SMI1/KNR4 family protein</fullName>
    </submittedName>
</protein>
<proteinExistence type="predicted"/>
<dbReference type="Proteomes" id="UP001403385">
    <property type="component" value="Unassembled WGS sequence"/>
</dbReference>
<organism evidence="2 3">
    <name type="scientific">Rapidithrix thailandica</name>
    <dbReference type="NCBI Taxonomy" id="413964"/>
    <lineage>
        <taxon>Bacteria</taxon>
        <taxon>Pseudomonadati</taxon>
        <taxon>Bacteroidota</taxon>
        <taxon>Cytophagia</taxon>
        <taxon>Cytophagales</taxon>
        <taxon>Flammeovirgaceae</taxon>
        <taxon>Rapidithrix</taxon>
    </lineage>
</organism>
<sequence length="149" mass="17245">MKYLDRLKASNEFSYWNGADKNDISKVEETLNVKLPDAYKLFLSECGMCNFGDTNILGIAKSDNKTTFPVMEMTLVLRKDSHLQNEYIVLQYDVGEFVVLYNVSDRKVYEADVFYDSEKQVKIGKIEEGFSSFDDFFDDFILLSEEGDF</sequence>
<reference evidence="2 3" key="1">
    <citation type="submission" date="2024-04" db="EMBL/GenBank/DDBJ databases">
        <title>Novel genus in family Flammeovirgaceae.</title>
        <authorList>
            <person name="Nguyen T.H."/>
            <person name="Vuong T.Q."/>
            <person name="Le H."/>
            <person name="Kim S.-G."/>
        </authorList>
    </citation>
    <scope>NUCLEOTIDE SEQUENCE [LARGE SCALE GENOMIC DNA]</scope>
    <source>
        <strain evidence="2 3">JCM 23209</strain>
    </source>
</reference>
<dbReference type="Pfam" id="PF14567">
    <property type="entry name" value="SUKH_5"/>
    <property type="match status" value="1"/>
</dbReference>
<gene>
    <name evidence="2" type="ORF">AAG747_05715</name>
</gene>
<feature type="domain" description="Knr4/Smi1-like" evidence="1">
    <location>
        <begin position="18"/>
        <end position="139"/>
    </location>
</feature>
<dbReference type="Gene3D" id="3.40.1580.10">
    <property type="entry name" value="SMI1/KNR4-like"/>
    <property type="match status" value="1"/>
</dbReference>
<dbReference type="RefSeq" id="WP_346820175.1">
    <property type="nucleotide sequence ID" value="NZ_JBDKWZ010000002.1"/>
</dbReference>
<dbReference type="SUPFAM" id="SSF160631">
    <property type="entry name" value="SMI1/KNR4-like"/>
    <property type="match status" value="1"/>
</dbReference>
<accession>A0AAW9RR71</accession>
<dbReference type="AlphaFoldDB" id="A0AAW9RR71"/>
<dbReference type="EMBL" id="JBDKWZ010000002">
    <property type="protein sequence ID" value="MEN7547392.1"/>
    <property type="molecule type" value="Genomic_DNA"/>
</dbReference>
<evidence type="ECO:0000259" key="1">
    <source>
        <dbReference type="SMART" id="SM00860"/>
    </source>
</evidence>
<keyword evidence="3" id="KW-1185">Reference proteome</keyword>
<comment type="caution">
    <text evidence="2">The sequence shown here is derived from an EMBL/GenBank/DDBJ whole genome shotgun (WGS) entry which is preliminary data.</text>
</comment>